<protein>
    <recommendedName>
        <fullName evidence="1">Aminoacyl-transfer RNA synthetases class-II family profile domain-containing protein</fullName>
    </recommendedName>
</protein>
<dbReference type="Proteomes" id="UP001056634">
    <property type="component" value="Segment"/>
</dbReference>
<keyword evidence="3" id="KW-1185">Reference proteome</keyword>
<feature type="domain" description="Aminoacyl-transfer RNA synthetases class-II family profile" evidence="1">
    <location>
        <begin position="33"/>
        <end position="250"/>
    </location>
</feature>
<dbReference type="EMBL" id="ON529851">
    <property type="protein sequence ID" value="UTC28925.1"/>
    <property type="molecule type" value="Genomic_DNA"/>
</dbReference>
<proteinExistence type="predicted"/>
<organism evidence="2 3">
    <name type="scientific">Brevundimonas phage vB_BpoS-Marchewka</name>
    <dbReference type="NCBI Taxonomy" id="2948604"/>
    <lineage>
        <taxon>Viruses</taxon>
        <taxon>Duplodnaviria</taxon>
        <taxon>Heunggongvirae</taxon>
        <taxon>Uroviricota</taxon>
        <taxon>Caudoviricetes</taxon>
        <taxon>Jeanschmidtviridae</taxon>
        <taxon>Marchewkavirus</taxon>
        <taxon>Marchewkavirus marchewka</taxon>
    </lineage>
</organism>
<dbReference type="PROSITE" id="PS50862">
    <property type="entry name" value="AA_TRNA_LIGASE_II"/>
    <property type="match status" value="1"/>
</dbReference>
<dbReference type="InterPro" id="IPR045864">
    <property type="entry name" value="aa-tRNA-synth_II/BPL/LPL"/>
</dbReference>
<name>A0A9E7STB7_9CAUD</name>
<dbReference type="SUPFAM" id="SSF55681">
    <property type="entry name" value="Class II aaRS and biotin synthetases"/>
    <property type="match status" value="1"/>
</dbReference>
<evidence type="ECO:0000259" key="1">
    <source>
        <dbReference type="PROSITE" id="PS50862"/>
    </source>
</evidence>
<reference evidence="2" key="1">
    <citation type="submission" date="2022-04" db="EMBL/GenBank/DDBJ databases">
        <authorList>
            <person name="Friedrich I."/>
            <person name="Schneider D."/>
            <person name="Poehlein A."/>
            <person name="Hertel R."/>
            <person name="Daniel R."/>
        </authorList>
    </citation>
    <scope>NUCLEOTIDE SEQUENCE</scope>
</reference>
<gene>
    <name evidence="2" type="ORF">MARCHEWKA_04130</name>
</gene>
<dbReference type="InterPro" id="IPR006195">
    <property type="entry name" value="aa-tRNA-synth_II"/>
</dbReference>
<accession>A0A9E7STB7</accession>
<evidence type="ECO:0000313" key="2">
    <source>
        <dbReference type="EMBL" id="UTC28925.1"/>
    </source>
</evidence>
<evidence type="ECO:0000313" key="3">
    <source>
        <dbReference type="Proteomes" id="UP001056634"/>
    </source>
</evidence>
<sequence>MSRALYPIAGLRFWSEKEIQQREQAVGRLKGCVERTLLDLNQSWRLERVEAPVIMPLAGFSDAYDADDVFSLRREMNAETWALRAETTPGSYLYAQHLLQATSAKPPLCVWQAGLSFRTEAADGATAAKLRFNAFYQLEFQCIYRADSHADYATALRDALEIELAQIIGQPTRQVPSDRLPTYATETIDIEGLWSPVPTHTEFKEIASTSRRTDFPTFDPYLGTTHKNSLTVFEVAIGLDRVVALSNQEA</sequence>
<dbReference type="Gene3D" id="3.30.930.10">
    <property type="entry name" value="Bira Bifunctional Protein, Domain 2"/>
    <property type="match status" value="1"/>
</dbReference>